<dbReference type="EMBL" id="CM042882">
    <property type="protein sequence ID" value="KAI4382194.1"/>
    <property type="molecule type" value="Genomic_DNA"/>
</dbReference>
<keyword evidence="2" id="KW-1185">Reference proteome</keyword>
<sequence>MMECFCQKMMDQAEDDLQQLESQHPHRFNYLKLELRSFILLLQSQHSLLHRQSPPSPSSSPVATQASTSGRKRNGDGNSRHEDEEVMDDDDDSTVKGGEDRVGVVLKRAKCCLRKLQEFKATLIS</sequence>
<accession>A0ACB9RTP6</accession>
<organism evidence="1 2">
    <name type="scientific">Melastoma candidum</name>
    <dbReference type="NCBI Taxonomy" id="119954"/>
    <lineage>
        <taxon>Eukaryota</taxon>
        <taxon>Viridiplantae</taxon>
        <taxon>Streptophyta</taxon>
        <taxon>Embryophyta</taxon>
        <taxon>Tracheophyta</taxon>
        <taxon>Spermatophyta</taxon>
        <taxon>Magnoliopsida</taxon>
        <taxon>eudicotyledons</taxon>
        <taxon>Gunneridae</taxon>
        <taxon>Pentapetalae</taxon>
        <taxon>rosids</taxon>
        <taxon>malvids</taxon>
        <taxon>Myrtales</taxon>
        <taxon>Melastomataceae</taxon>
        <taxon>Melastomatoideae</taxon>
        <taxon>Melastomateae</taxon>
        <taxon>Melastoma</taxon>
    </lineage>
</organism>
<proteinExistence type="predicted"/>
<evidence type="ECO:0000313" key="1">
    <source>
        <dbReference type="EMBL" id="KAI4382194.1"/>
    </source>
</evidence>
<gene>
    <name evidence="1" type="ORF">MLD38_008189</name>
</gene>
<dbReference type="Proteomes" id="UP001057402">
    <property type="component" value="Chromosome 3"/>
</dbReference>
<reference evidence="2" key="1">
    <citation type="journal article" date="2023" name="Front. Plant Sci.">
        <title>Chromosomal-level genome assembly of Melastoma candidum provides insights into trichome evolution.</title>
        <authorList>
            <person name="Zhong Y."/>
            <person name="Wu W."/>
            <person name="Sun C."/>
            <person name="Zou P."/>
            <person name="Liu Y."/>
            <person name="Dai S."/>
            <person name="Zhou R."/>
        </authorList>
    </citation>
    <scope>NUCLEOTIDE SEQUENCE [LARGE SCALE GENOMIC DNA]</scope>
</reference>
<comment type="caution">
    <text evidence="1">The sequence shown here is derived from an EMBL/GenBank/DDBJ whole genome shotgun (WGS) entry which is preliminary data.</text>
</comment>
<protein>
    <submittedName>
        <fullName evidence="1">Uncharacterized protein</fullName>
    </submittedName>
</protein>
<evidence type="ECO:0000313" key="2">
    <source>
        <dbReference type="Proteomes" id="UP001057402"/>
    </source>
</evidence>
<name>A0ACB9RTP6_9MYRT</name>